<evidence type="ECO:0000259" key="2">
    <source>
        <dbReference type="Pfam" id="PF00551"/>
    </source>
</evidence>
<dbReference type="GO" id="GO:0005739">
    <property type="term" value="C:mitochondrion"/>
    <property type="evidence" value="ECO:0007669"/>
    <property type="project" value="TreeGrafter"/>
</dbReference>
<sequence length="346" mass="38438">MRKWGRRVRWPLWRCRGLHTLPVNVPKAPYDVLFCGTDHFARKVLENFLKQPNLYRSLEVLTPPDAPQSWGGKRMRVSPVKQLAKEASISHAQVPKEGMQAYTLPGTIQNSTAPLLLTVSFGHMIPPSILQKFPTPSQALNVHPSLLPQLRGAAPIQWALAKQLPHTGVSIQQLAMHHFDTGRILAQTAIPIEKQTTYAMLSAQLAQIGADLLVDVVTDLPELHRTAWDQDPAQVSYAPKLRPSHAEARWEKWDANQIEARMQAFCEQLRMTTTLVPASGNFPKARLYLLEGTALDANLAGQDRQTVAVLADQPPGTAIYSERFQGIACLFAKKATDSGKTCAKRQ</sequence>
<accession>A0AAJ5YT05</accession>
<dbReference type="PANTHER" id="PTHR11138">
    <property type="entry name" value="METHIONYL-TRNA FORMYLTRANSFERASE"/>
    <property type="match status" value="1"/>
</dbReference>
<gene>
    <name evidence="3" type="primary">FMT1</name>
    <name evidence="3" type="ORF">MYAM1_002650</name>
</gene>
<protein>
    <recommendedName>
        <fullName evidence="1">methionyl-tRNA formyltransferase</fullName>
        <ecNumber evidence="1">2.1.2.9</ecNumber>
    </recommendedName>
</protein>
<dbReference type="GO" id="GO:0004479">
    <property type="term" value="F:methionyl-tRNA formyltransferase activity"/>
    <property type="evidence" value="ECO:0007669"/>
    <property type="project" value="UniProtKB-EC"/>
</dbReference>
<keyword evidence="3" id="KW-0808">Transferase</keyword>
<dbReference type="InterPro" id="IPR002376">
    <property type="entry name" value="Formyl_transf_N"/>
</dbReference>
<dbReference type="CDD" id="cd08646">
    <property type="entry name" value="FMT_core_Met-tRNA-FMT_N"/>
    <property type="match status" value="1"/>
</dbReference>
<name>A0AAJ5YT05_9BASI</name>
<dbReference type="InterPro" id="IPR041711">
    <property type="entry name" value="Met-tRNA-FMT_N"/>
</dbReference>
<organism evidence="3 4">
    <name type="scientific">Malassezia yamatoensis</name>
    <dbReference type="NCBI Taxonomy" id="253288"/>
    <lineage>
        <taxon>Eukaryota</taxon>
        <taxon>Fungi</taxon>
        <taxon>Dikarya</taxon>
        <taxon>Basidiomycota</taxon>
        <taxon>Ustilaginomycotina</taxon>
        <taxon>Malasseziomycetes</taxon>
        <taxon>Malasseziales</taxon>
        <taxon>Malasseziaceae</taxon>
        <taxon>Malassezia</taxon>
    </lineage>
</organism>
<evidence type="ECO:0000256" key="1">
    <source>
        <dbReference type="ARBA" id="ARBA00012261"/>
    </source>
</evidence>
<dbReference type="EMBL" id="CP119945">
    <property type="protein sequence ID" value="WFC99904.1"/>
    <property type="molecule type" value="Genomic_DNA"/>
</dbReference>
<evidence type="ECO:0000313" key="3">
    <source>
        <dbReference type="EMBL" id="WFC99904.1"/>
    </source>
</evidence>
<keyword evidence="4" id="KW-1185">Reference proteome</keyword>
<reference evidence="3 4" key="1">
    <citation type="submission" date="2023-03" db="EMBL/GenBank/DDBJ databases">
        <title>Mating type loci evolution in Malassezia.</title>
        <authorList>
            <person name="Coelho M.A."/>
        </authorList>
    </citation>
    <scope>NUCLEOTIDE SEQUENCE [LARGE SCALE GENOMIC DNA]</scope>
    <source>
        <strain evidence="3 4">CBS 9725</strain>
    </source>
</reference>
<dbReference type="SUPFAM" id="SSF53328">
    <property type="entry name" value="Formyltransferase"/>
    <property type="match status" value="1"/>
</dbReference>
<dbReference type="Pfam" id="PF00551">
    <property type="entry name" value="Formyl_trans_N"/>
    <property type="match status" value="1"/>
</dbReference>
<feature type="domain" description="Formyl transferase N-terminal" evidence="2">
    <location>
        <begin position="32"/>
        <end position="217"/>
    </location>
</feature>
<dbReference type="EC" id="2.1.2.9" evidence="1"/>
<dbReference type="InterPro" id="IPR036477">
    <property type="entry name" value="Formyl_transf_N_sf"/>
</dbReference>
<dbReference type="Gene3D" id="3.40.50.12230">
    <property type="match status" value="1"/>
</dbReference>
<dbReference type="AlphaFoldDB" id="A0AAJ5YT05"/>
<proteinExistence type="predicted"/>
<dbReference type="Proteomes" id="UP001219567">
    <property type="component" value="Chromosome 3"/>
</dbReference>
<dbReference type="PANTHER" id="PTHR11138:SF5">
    <property type="entry name" value="METHIONYL-TRNA FORMYLTRANSFERASE, MITOCHONDRIAL"/>
    <property type="match status" value="1"/>
</dbReference>
<evidence type="ECO:0000313" key="4">
    <source>
        <dbReference type="Proteomes" id="UP001219567"/>
    </source>
</evidence>